<feature type="region of interest" description="Disordered" evidence="1">
    <location>
        <begin position="17"/>
        <end position="38"/>
    </location>
</feature>
<sequence length="99" mass="9682">MAVAPTAKYTTFSQTCDGSAPHCTCPTSGSASTPSSTAPAHVAHVIAVSGSISANTFGAANVKATQHTALSKYNASPASRSAPAPPAPPTPPAPPAPTR</sequence>
<protein>
    <submittedName>
        <fullName evidence="2">Uncharacterized protein</fullName>
    </submittedName>
</protein>
<keyword evidence="3" id="KW-1185">Reference proteome</keyword>
<feature type="compositionally biased region" description="Pro residues" evidence="1">
    <location>
        <begin position="83"/>
        <end position="99"/>
    </location>
</feature>
<dbReference type="EMBL" id="BAAAQN010000020">
    <property type="protein sequence ID" value="GAA2033888.1"/>
    <property type="molecule type" value="Genomic_DNA"/>
</dbReference>
<proteinExistence type="predicted"/>
<feature type="compositionally biased region" description="Low complexity" evidence="1">
    <location>
        <begin position="26"/>
        <end position="38"/>
    </location>
</feature>
<dbReference type="Proteomes" id="UP001500751">
    <property type="component" value="Unassembled WGS sequence"/>
</dbReference>
<reference evidence="2 3" key="1">
    <citation type="journal article" date="2019" name="Int. J. Syst. Evol. Microbiol.">
        <title>The Global Catalogue of Microorganisms (GCM) 10K type strain sequencing project: providing services to taxonomists for standard genome sequencing and annotation.</title>
        <authorList>
            <consortium name="The Broad Institute Genomics Platform"/>
            <consortium name="The Broad Institute Genome Sequencing Center for Infectious Disease"/>
            <person name="Wu L."/>
            <person name="Ma J."/>
        </authorList>
    </citation>
    <scope>NUCLEOTIDE SEQUENCE [LARGE SCALE GENOMIC DNA]</scope>
    <source>
        <strain evidence="2 3">JCM 16014</strain>
    </source>
</reference>
<accession>A0ABN2UCU4</accession>
<gene>
    <name evidence="2" type="ORF">GCM10009839_37980</name>
</gene>
<evidence type="ECO:0000313" key="2">
    <source>
        <dbReference type="EMBL" id="GAA2033888.1"/>
    </source>
</evidence>
<evidence type="ECO:0000313" key="3">
    <source>
        <dbReference type="Proteomes" id="UP001500751"/>
    </source>
</evidence>
<comment type="caution">
    <text evidence="2">The sequence shown here is derived from an EMBL/GenBank/DDBJ whole genome shotgun (WGS) entry which is preliminary data.</text>
</comment>
<organism evidence="2 3">
    <name type="scientific">Catenulispora yoronensis</name>
    <dbReference type="NCBI Taxonomy" id="450799"/>
    <lineage>
        <taxon>Bacteria</taxon>
        <taxon>Bacillati</taxon>
        <taxon>Actinomycetota</taxon>
        <taxon>Actinomycetes</taxon>
        <taxon>Catenulisporales</taxon>
        <taxon>Catenulisporaceae</taxon>
        <taxon>Catenulispora</taxon>
    </lineage>
</organism>
<name>A0ABN2UCU4_9ACTN</name>
<feature type="region of interest" description="Disordered" evidence="1">
    <location>
        <begin position="71"/>
        <end position="99"/>
    </location>
</feature>
<evidence type="ECO:0000256" key="1">
    <source>
        <dbReference type="SAM" id="MobiDB-lite"/>
    </source>
</evidence>